<sequence length="32" mass="3574">MEISYSKFKVDPTAVGDLIATAEERRMSLSEV</sequence>
<dbReference type="EMBL" id="AWWV01005982">
    <property type="protein sequence ID" value="OMP03709.1"/>
    <property type="molecule type" value="Genomic_DNA"/>
</dbReference>
<gene>
    <name evidence="1" type="ORF">CCACVL1_02298</name>
</gene>
<protein>
    <submittedName>
        <fullName evidence="1">Uncharacterized protein</fullName>
    </submittedName>
</protein>
<name>A0A1R3K9I8_COCAP</name>
<accession>A0A1R3K9I8</accession>
<comment type="caution">
    <text evidence="1">The sequence shown here is derived from an EMBL/GenBank/DDBJ whole genome shotgun (WGS) entry which is preliminary data.</text>
</comment>
<reference evidence="1 2" key="1">
    <citation type="submission" date="2013-09" db="EMBL/GenBank/DDBJ databases">
        <title>Corchorus capsularis genome sequencing.</title>
        <authorList>
            <person name="Alam M."/>
            <person name="Haque M.S."/>
            <person name="Islam M.S."/>
            <person name="Emdad E.M."/>
            <person name="Islam M.M."/>
            <person name="Ahmed B."/>
            <person name="Halim A."/>
            <person name="Hossen Q.M.M."/>
            <person name="Hossain M.Z."/>
            <person name="Ahmed R."/>
            <person name="Khan M.M."/>
            <person name="Islam R."/>
            <person name="Rashid M.M."/>
            <person name="Khan S.A."/>
            <person name="Rahman M.S."/>
            <person name="Alam M."/>
        </authorList>
    </citation>
    <scope>NUCLEOTIDE SEQUENCE [LARGE SCALE GENOMIC DNA]</scope>
    <source>
        <strain evidence="2">cv. CVL-1</strain>
        <tissue evidence="1">Whole seedling</tissue>
    </source>
</reference>
<dbReference type="AlphaFoldDB" id="A0A1R3K9I8"/>
<dbReference type="Proteomes" id="UP000188268">
    <property type="component" value="Unassembled WGS sequence"/>
</dbReference>
<evidence type="ECO:0000313" key="1">
    <source>
        <dbReference type="EMBL" id="OMP03709.1"/>
    </source>
</evidence>
<evidence type="ECO:0000313" key="2">
    <source>
        <dbReference type="Proteomes" id="UP000188268"/>
    </source>
</evidence>
<proteinExistence type="predicted"/>
<keyword evidence="2" id="KW-1185">Reference proteome</keyword>
<dbReference type="Gramene" id="OMP03709">
    <property type="protein sequence ID" value="OMP03709"/>
    <property type="gene ID" value="CCACVL1_02298"/>
</dbReference>
<organism evidence="1 2">
    <name type="scientific">Corchorus capsularis</name>
    <name type="common">Jute</name>
    <dbReference type="NCBI Taxonomy" id="210143"/>
    <lineage>
        <taxon>Eukaryota</taxon>
        <taxon>Viridiplantae</taxon>
        <taxon>Streptophyta</taxon>
        <taxon>Embryophyta</taxon>
        <taxon>Tracheophyta</taxon>
        <taxon>Spermatophyta</taxon>
        <taxon>Magnoliopsida</taxon>
        <taxon>eudicotyledons</taxon>
        <taxon>Gunneridae</taxon>
        <taxon>Pentapetalae</taxon>
        <taxon>rosids</taxon>
        <taxon>malvids</taxon>
        <taxon>Malvales</taxon>
        <taxon>Malvaceae</taxon>
        <taxon>Grewioideae</taxon>
        <taxon>Apeibeae</taxon>
        <taxon>Corchorus</taxon>
    </lineage>
</organism>